<dbReference type="GO" id="GO:0055085">
    <property type="term" value="P:transmembrane transport"/>
    <property type="evidence" value="ECO:0007669"/>
    <property type="project" value="InterPro"/>
</dbReference>
<dbReference type="SUPFAM" id="SSF161098">
    <property type="entry name" value="MetI-like"/>
    <property type="match status" value="1"/>
</dbReference>
<proteinExistence type="inferred from homology"/>
<gene>
    <name evidence="9" type="ORF">FRZ44_27040</name>
</gene>
<keyword evidence="10" id="KW-1185">Reference proteome</keyword>
<evidence type="ECO:0000259" key="8">
    <source>
        <dbReference type="PROSITE" id="PS50928"/>
    </source>
</evidence>
<dbReference type="Pfam" id="PF12911">
    <property type="entry name" value="OppC_N"/>
    <property type="match status" value="1"/>
</dbReference>
<dbReference type="GO" id="GO:0005886">
    <property type="term" value="C:plasma membrane"/>
    <property type="evidence" value="ECO:0007669"/>
    <property type="project" value="UniProtKB-SubCell"/>
</dbReference>
<dbReference type="InterPro" id="IPR025966">
    <property type="entry name" value="OppC_N"/>
</dbReference>
<evidence type="ECO:0000256" key="2">
    <source>
        <dbReference type="ARBA" id="ARBA00022448"/>
    </source>
</evidence>
<feature type="transmembrane region" description="Helical" evidence="7">
    <location>
        <begin position="306"/>
        <end position="331"/>
    </location>
</feature>
<dbReference type="Gene3D" id="1.10.3720.10">
    <property type="entry name" value="MetI-like"/>
    <property type="match status" value="1"/>
</dbReference>
<reference evidence="9 10" key="1">
    <citation type="submission" date="2019-08" db="EMBL/GenBank/DDBJ databases">
        <title>Hyperibacter terrae gen. nov., sp. nov. and Hyperibacter viscosus sp. nov., two new members in the family Rhodospirillaceae isolated from the rhizosphere of Hypericum perforatum.</title>
        <authorList>
            <person name="Noviana Z."/>
        </authorList>
    </citation>
    <scope>NUCLEOTIDE SEQUENCE [LARGE SCALE GENOMIC DNA]</scope>
    <source>
        <strain evidence="9 10">R5913</strain>
    </source>
</reference>
<feature type="transmembrane region" description="Helical" evidence="7">
    <location>
        <begin position="171"/>
        <end position="193"/>
    </location>
</feature>
<keyword evidence="4 7" id="KW-0812">Transmembrane</keyword>
<evidence type="ECO:0000256" key="3">
    <source>
        <dbReference type="ARBA" id="ARBA00022475"/>
    </source>
</evidence>
<evidence type="ECO:0000313" key="10">
    <source>
        <dbReference type="Proteomes" id="UP000326202"/>
    </source>
</evidence>
<dbReference type="OrthoDB" id="9812701at2"/>
<protein>
    <submittedName>
        <fullName evidence="9">Peptide ABC transporter permease</fullName>
    </submittedName>
</protein>
<dbReference type="AlphaFoldDB" id="A0A5J6MIW7"/>
<dbReference type="PROSITE" id="PS50928">
    <property type="entry name" value="ABC_TM1"/>
    <property type="match status" value="1"/>
</dbReference>
<evidence type="ECO:0000256" key="1">
    <source>
        <dbReference type="ARBA" id="ARBA00004651"/>
    </source>
</evidence>
<name>A0A5J6MIW7_9PROT</name>
<dbReference type="RefSeq" id="WP_151177672.1">
    <property type="nucleotide sequence ID" value="NZ_CP042906.1"/>
</dbReference>
<dbReference type="Proteomes" id="UP000326202">
    <property type="component" value="Chromosome"/>
</dbReference>
<evidence type="ECO:0000256" key="6">
    <source>
        <dbReference type="ARBA" id="ARBA00023136"/>
    </source>
</evidence>
<dbReference type="PANTHER" id="PTHR43386">
    <property type="entry name" value="OLIGOPEPTIDE TRANSPORT SYSTEM PERMEASE PROTEIN APPC"/>
    <property type="match status" value="1"/>
</dbReference>
<organism evidence="9 10">
    <name type="scientific">Hypericibacter terrae</name>
    <dbReference type="NCBI Taxonomy" id="2602015"/>
    <lineage>
        <taxon>Bacteria</taxon>
        <taxon>Pseudomonadati</taxon>
        <taxon>Pseudomonadota</taxon>
        <taxon>Alphaproteobacteria</taxon>
        <taxon>Rhodospirillales</taxon>
        <taxon>Dongiaceae</taxon>
        <taxon>Hypericibacter</taxon>
    </lineage>
</organism>
<dbReference type="EMBL" id="CP042906">
    <property type="protein sequence ID" value="QEX17404.1"/>
    <property type="molecule type" value="Genomic_DNA"/>
</dbReference>
<evidence type="ECO:0000256" key="5">
    <source>
        <dbReference type="ARBA" id="ARBA00022989"/>
    </source>
</evidence>
<keyword evidence="3" id="KW-1003">Cell membrane</keyword>
<feature type="domain" description="ABC transmembrane type-1" evidence="8">
    <location>
        <begin position="129"/>
        <end position="331"/>
    </location>
</feature>
<feature type="transmembrane region" description="Helical" evidence="7">
    <location>
        <begin position="133"/>
        <end position="159"/>
    </location>
</feature>
<sequence>MTDDTASPGGLTKALAPLTRTSRGPWATAFLKLWHDRAAMAALGVVILVVLACLLAPAYAEYVSHTDPFRSNLDGQIERNGEMVPVMENSTEGLGLGFTPIGPTWDIRNFFLGADNQGRDVFARLLYGGRNSLWIAGASTVICLFFATLTGLASGYFGGRTDWVLSRVLDVLWAFPVYLLAISLSIVLIAKGIDIGPISITSDSLWLPIFIIGIVYVPYVARPIRGQVLSLRQSEFVLAAVGLGVPGWRILIRDILPNVTTTLIVFVPLLMALNMLTESALSFLSIGVQPPDASWGTIIQDGQALLYTRPVVALAPGIAIVIAVLALNILGDGVRDALDPRSKLRLRSA</sequence>
<keyword evidence="6 7" id="KW-0472">Membrane</keyword>
<feature type="transmembrane region" description="Helical" evidence="7">
    <location>
        <begin position="233"/>
        <end position="251"/>
    </location>
</feature>
<feature type="transmembrane region" description="Helical" evidence="7">
    <location>
        <begin position="38"/>
        <end position="60"/>
    </location>
</feature>
<keyword evidence="5 7" id="KW-1133">Transmembrane helix</keyword>
<dbReference type="InterPro" id="IPR035906">
    <property type="entry name" value="MetI-like_sf"/>
</dbReference>
<evidence type="ECO:0000256" key="4">
    <source>
        <dbReference type="ARBA" id="ARBA00022692"/>
    </source>
</evidence>
<dbReference type="Pfam" id="PF00528">
    <property type="entry name" value="BPD_transp_1"/>
    <property type="match status" value="1"/>
</dbReference>
<feature type="transmembrane region" description="Helical" evidence="7">
    <location>
        <begin position="263"/>
        <end position="286"/>
    </location>
</feature>
<evidence type="ECO:0000313" key="9">
    <source>
        <dbReference type="EMBL" id="QEX17404.1"/>
    </source>
</evidence>
<evidence type="ECO:0000256" key="7">
    <source>
        <dbReference type="RuleBase" id="RU363032"/>
    </source>
</evidence>
<feature type="transmembrane region" description="Helical" evidence="7">
    <location>
        <begin position="205"/>
        <end position="221"/>
    </location>
</feature>
<dbReference type="InterPro" id="IPR000515">
    <property type="entry name" value="MetI-like"/>
</dbReference>
<accession>A0A5J6MIW7</accession>
<keyword evidence="2 7" id="KW-0813">Transport</keyword>
<dbReference type="PANTHER" id="PTHR43386:SF25">
    <property type="entry name" value="PEPTIDE ABC TRANSPORTER PERMEASE PROTEIN"/>
    <property type="match status" value="1"/>
</dbReference>
<dbReference type="CDD" id="cd06261">
    <property type="entry name" value="TM_PBP2"/>
    <property type="match status" value="1"/>
</dbReference>
<dbReference type="InterPro" id="IPR050366">
    <property type="entry name" value="BP-dependent_transpt_permease"/>
</dbReference>
<comment type="subcellular location">
    <subcellularLocation>
        <location evidence="1 7">Cell membrane</location>
        <topology evidence="1 7">Multi-pass membrane protein</topology>
    </subcellularLocation>
</comment>
<comment type="similarity">
    <text evidence="7">Belongs to the binding-protein-dependent transport system permease family.</text>
</comment>
<dbReference type="KEGG" id="htq:FRZ44_27040"/>